<feature type="region of interest" description="Disordered" evidence="5">
    <location>
        <begin position="224"/>
        <end position="257"/>
    </location>
</feature>
<dbReference type="OrthoDB" id="10021397at2759"/>
<organism evidence="7 8">
    <name type="scientific">Sclerotinia nivalis</name>
    <dbReference type="NCBI Taxonomy" id="352851"/>
    <lineage>
        <taxon>Eukaryota</taxon>
        <taxon>Fungi</taxon>
        <taxon>Dikarya</taxon>
        <taxon>Ascomycota</taxon>
        <taxon>Pezizomycotina</taxon>
        <taxon>Leotiomycetes</taxon>
        <taxon>Helotiales</taxon>
        <taxon>Sclerotiniaceae</taxon>
        <taxon>Sclerotinia</taxon>
    </lineage>
</organism>
<dbReference type="Proteomes" id="UP001152300">
    <property type="component" value="Unassembled WGS sequence"/>
</dbReference>
<reference evidence="7" key="1">
    <citation type="submission" date="2022-11" db="EMBL/GenBank/DDBJ databases">
        <title>Genome Resource of Sclerotinia nivalis Strain SnTB1, a Plant Pathogen Isolated from American Ginseng.</title>
        <authorList>
            <person name="Fan S."/>
        </authorList>
    </citation>
    <scope>NUCLEOTIDE SEQUENCE</scope>
    <source>
        <strain evidence="7">SnTB1</strain>
    </source>
</reference>
<comment type="caution">
    <text evidence="7">The sequence shown here is derived from an EMBL/GenBank/DDBJ whole genome shotgun (WGS) entry which is preliminary data.</text>
</comment>
<evidence type="ECO:0000256" key="4">
    <source>
        <dbReference type="ARBA" id="ARBA00023136"/>
    </source>
</evidence>
<feature type="transmembrane region" description="Helical" evidence="6">
    <location>
        <begin position="197"/>
        <end position="217"/>
    </location>
</feature>
<evidence type="ECO:0000256" key="6">
    <source>
        <dbReference type="SAM" id="Phobius"/>
    </source>
</evidence>
<dbReference type="EMBL" id="JAPEIS010000003">
    <property type="protein sequence ID" value="KAJ8067656.1"/>
    <property type="molecule type" value="Genomic_DNA"/>
</dbReference>
<keyword evidence="2 6" id="KW-0812">Transmembrane</keyword>
<keyword evidence="4 6" id="KW-0472">Membrane</keyword>
<dbReference type="SUPFAM" id="SSF103473">
    <property type="entry name" value="MFS general substrate transporter"/>
    <property type="match status" value="1"/>
</dbReference>
<evidence type="ECO:0000256" key="3">
    <source>
        <dbReference type="ARBA" id="ARBA00022989"/>
    </source>
</evidence>
<sequence>MCITGGLYVAILYLPVWFQDVRGRSPLFSGELLTPLIAGYVVASILAGGITSGFKYCNPAMIIGTALSISGAALLTTINLHSSTARVVGYQLVYGFGVGFGFGQPSYIVQTLLPAEDVPIGVTFITLVQNLSASVFVAVPQSIFQREMHKRLEPLLPQSSNSSSLLLSALPTILSSMPPETQATAKSAISDSIIRTFYVSLALSCVSVAGALAIKWVPMQDPAKQDLVKQDTTSPREKTQDQNGRENEKQDENIAAA</sequence>
<accession>A0A9X0ARK0</accession>
<dbReference type="PANTHER" id="PTHR23501">
    <property type="entry name" value="MAJOR FACILITATOR SUPERFAMILY"/>
    <property type="match status" value="1"/>
</dbReference>
<evidence type="ECO:0000256" key="2">
    <source>
        <dbReference type="ARBA" id="ARBA00022692"/>
    </source>
</evidence>
<dbReference type="InterPro" id="IPR036259">
    <property type="entry name" value="MFS_trans_sf"/>
</dbReference>
<evidence type="ECO:0000313" key="7">
    <source>
        <dbReference type="EMBL" id="KAJ8067656.1"/>
    </source>
</evidence>
<keyword evidence="3 6" id="KW-1133">Transmembrane helix</keyword>
<feature type="transmembrane region" description="Helical" evidence="6">
    <location>
        <begin position="60"/>
        <end position="80"/>
    </location>
</feature>
<evidence type="ECO:0000256" key="1">
    <source>
        <dbReference type="ARBA" id="ARBA00004141"/>
    </source>
</evidence>
<keyword evidence="8" id="KW-1185">Reference proteome</keyword>
<evidence type="ECO:0000256" key="5">
    <source>
        <dbReference type="SAM" id="MobiDB-lite"/>
    </source>
</evidence>
<dbReference type="GO" id="GO:0005886">
    <property type="term" value="C:plasma membrane"/>
    <property type="evidence" value="ECO:0007669"/>
    <property type="project" value="TreeGrafter"/>
</dbReference>
<dbReference type="Gene3D" id="1.20.1250.20">
    <property type="entry name" value="MFS general substrate transporter like domains"/>
    <property type="match status" value="1"/>
</dbReference>
<comment type="subcellular location">
    <subcellularLocation>
        <location evidence="1">Membrane</location>
        <topology evidence="1">Multi-pass membrane protein</topology>
    </subcellularLocation>
</comment>
<feature type="transmembrane region" description="Helical" evidence="6">
    <location>
        <begin position="87"/>
        <end position="108"/>
    </location>
</feature>
<evidence type="ECO:0008006" key="9">
    <source>
        <dbReference type="Google" id="ProtNLM"/>
    </source>
</evidence>
<name>A0A9X0ARK0_9HELO</name>
<feature type="transmembrane region" description="Helical" evidence="6">
    <location>
        <begin position="120"/>
        <end position="139"/>
    </location>
</feature>
<proteinExistence type="predicted"/>
<protein>
    <recommendedName>
        <fullName evidence="9">Major facilitator superfamily (MFS) profile domain-containing protein</fullName>
    </recommendedName>
</protein>
<evidence type="ECO:0000313" key="8">
    <source>
        <dbReference type="Proteomes" id="UP001152300"/>
    </source>
</evidence>
<dbReference type="PANTHER" id="PTHR23501:SF198">
    <property type="entry name" value="AZOLE RESISTANCE PROTEIN 1-RELATED"/>
    <property type="match status" value="1"/>
</dbReference>
<dbReference type="GO" id="GO:0022857">
    <property type="term" value="F:transmembrane transporter activity"/>
    <property type="evidence" value="ECO:0007669"/>
    <property type="project" value="TreeGrafter"/>
</dbReference>
<gene>
    <name evidence="7" type="ORF">OCU04_003264</name>
</gene>
<dbReference type="AlphaFoldDB" id="A0A9X0ARK0"/>
<feature type="transmembrane region" description="Helical" evidence="6">
    <location>
        <begin position="32"/>
        <end position="54"/>
    </location>
</feature>